<gene>
    <name evidence="1" type="ORF">LACBIDRAFT_318417</name>
</gene>
<dbReference type="OrthoDB" id="3250044at2759"/>
<dbReference type="RefSeq" id="XP_001890378.1">
    <property type="nucleotide sequence ID" value="XM_001890343.1"/>
</dbReference>
<evidence type="ECO:0000313" key="2">
    <source>
        <dbReference type="Proteomes" id="UP000001194"/>
    </source>
</evidence>
<dbReference type="SUPFAM" id="SSF56112">
    <property type="entry name" value="Protein kinase-like (PK-like)"/>
    <property type="match status" value="1"/>
</dbReference>
<dbReference type="Proteomes" id="UP000001194">
    <property type="component" value="Unassembled WGS sequence"/>
</dbReference>
<accession>B0E2G9</accession>
<keyword evidence="2" id="KW-1185">Reference proteome</keyword>
<organism evidence="2">
    <name type="scientific">Laccaria bicolor (strain S238N-H82 / ATCC MYA-4686)</name>
    <name type="common">Bicoloured deceiver</name>
    <name type="synonym">Laccaria laccata var. bicolor</name>
    <dbReference type="NCBI Taxonomy" id="486041"/>
    <lineage>
        <taxon>Eukaryota</taxon>
        <taxon>Fungi</taxon>
        <taxon>Dikarya</taxon>
        <taxon>Basidiomycota</taxon>
        <taxon>Agaricomycotina</taxon>
        <taxon>Agaricomycetes</taxon>
        <taxon>Agaricomycetidae</taxon>
        <taxon>Agaricales</taxon>
        <taxon>Agaricineae</taxon>
        <taxon>Hydnangiaceae</taxon>
        <taxon>Laccaria</taxon>
    </lineage>
</organism>
<dbReference type="KEGG" id="lbc:LACBIDRAFT_318417"/>
<proteinExistence type="predicted"/>
<dbReference type="InterPro" id="IPR011009">
    <property type="entry name" value="Kinase-like_dom_sf"/>
</dbReference>
<dbReference type="HOGENOM" id="CLU_084529_0_0_1"/>
<sequence length="266" mass="29028">MNAQLQPAIIQECTNHKTANWRKADYRACITLGTDYFIKFGDPKTMAPEVATQMHIQAYAASDTAGSAPRVAKVLFHFQEQLTMYVVMEYIELVSYADSGRKANALAWLSKVAPPHGHVLGAVGGRIRHSVFKAGKAPLDFTDLAALERYLEHGRNILSINGRNTVASVNITNDRVMFLQSDLDKSNFGIDKDGKTVLMDFESIGLLPETLVLYTLSSDEIIGPFLTNTLGLSGTANLASLNAIASCLWMSSNPKLGESISCQEVV</sequence>
<dbReference type="InParanoid" id="B0E2G9"/>
<name>B0E2G9_LACBS</name>
<protein>
    <submittedName>
        <fullName evidence="1">Predicted protein</fullName>
    </submittedName>
</protein>
<dbReference type="EMBL" id="DS547180">
    <property type="protein sequence ID" value="EDQ98976.1"/>
    <property type="molecule type" value="Genomic_DNA"/>
</dbReference>
<evidence type="ECO:0000313" key="1">
    <source>
        <dbReference type="EMBL" id="EDQ98976.1"/>
    </source>
</evidence>
<dbReference type="GeneID" id="6086033"/>
<reference evidence="1 2" key="1">
    <citation type="journal article" date="2008" name="Nature">
        <title>The genome of Laccaria bicolor provides insights into mycorrhizal symbiosis.</title>
        <authorList>
            <person name="Martin F."/>
            <person name="Aerts A."/>
            <person name="Ahren D."/>
            <person name="Brun A."/>
            <person name="Danchin E.G.J."/>
            <person name="Duchaussoy F."/>
            <person name="Gibon J."/>
            <person name="Kohler A."/>
            <person name="Lindquist E."/>
            <person name="Pereda V."/>
            <person name="Salamov A."/>
            <person name="Shapiro H.J."/>
            <person name="Wuyts J."/>
            <person name="Blaudez D."/>
            <person name="Buee M."/>
            <person name="Brokstein P."/>
            <person name="Canbaeck B."/>
            <person name="Cohen D."/>
            <person name="Courty P.E."/>
            <person name="Coutinho P.M."/>
            <person name="Delaruelle C."/>
            <person name="Detter J.C."/>
            <person name="Deveau A."/>
            <person name="DiFazio S."/>
            <person name="Duplessis S."/>
            <person name="Fraissinet-Tachet L."/>
            <person name="Lucic E."/>
            <person name="Frey-Klett P."/>
            <person name="Fourrey C."/>
            <person name="Feussner I."/>
            <person name="Gay G."/>
            <person name="Grimwood J."/>
            <person name="Hoegger P.J."/>
            <person name="Jain P."/>
            <person name="Kilaru S."/>
            <person name="Labbe J."/>
            <person name="Lin Y.C."/>
            <person name="Legue V."/>
            <person name="Le Tacon F."/>
            <person name="Marmeisse R."/>
            <person name="Melayah D."/>
            <person name="Montanini B."/>
            <person name="Muratet M."/>
            <person name="Nehls U."/>
            <person name="Niculita-Hirzel H."/>
            <person name="Oudot-Le Secq M.P."/>
            <person name="Peter M."/>
            <person name="Quesneville H."/>
            <person name="Rajashekar B."/>
            <person name="Reich M."/>
            <person name="Rouhier N."/>
            <person name="Schmutz J."/>
            <person name="Yin T."/>
            <person name="Chalot M."/>
            <person name="Henrissat B."/>
            <person name="Kuees U."/>
            <person name="Lucas S."/>
            <person name="Van de Peer Y."/>
            <person name="Podila G.K."/>
            <person name="Polle A."/>
            <person name="Pukkila P.J."/>
            <person name="Richardson P.M."/>
            <person name="Rouze P."/>
            <person name="Sanders I.R."/>
            <person name="Stajich J.E."/>
            <person name="Tunlid A."/>
            <person name="Tuskan G."/>
            <person name="Grigoriev I.V."/>
        </authorList>
    </citation>
    <scope>NUCLEOTIDE SEQUENCE [LARGE SCALE GENOMIC DNA]</scope>
    <source>
        <strain evidence="2">S238N-H82 / ATCC MYA-4686</strain>
    </source>
</reference>
<dbReference type="AlphaFoldDB" id="B0E2G9"/>